<evidence type="ECO:0000259" key="3">
    <source>
        <dbReference type="SMART" id="SM00822"/>
    </source>
</evidence>
<dbReference type="GO" id="GO:0032787">
    <property type="term" value="P:monocarboxylic acid metabolic process"/>
    <property type="evidence" value="ECO:0007669"/>
    <property type="project" value="UniProtKB-ARBA"/>
</dbReference>
<keyword evidence="2" id="KW-0560">Oxidoreductase</keyword>
<dbReference type="GO" id="GO:0016491">
    <property type="term" value="F:oxidoreductase activity"/>
    <property type="evidence" value="ECO:0007669"/>
    <property type="project" value="UniProtKB-KW"/>
</dbReference>
<dbReference type="AlphaFoldDB" id="A0A150R548"/>
<dbReference type="Pfam" id="PF13561">
    <property type="entry name" value="adh_short_C2"/>
    <property type="match status" value="1"/>
</dbReference>
<proteinExistence type="inferred from homology"/>
<dbReference type="PRINTS" id="PR00080">
    <property type="entry name" value="SDRFAMILY"/>
</dbReference>
<dbReference type="CDD" id="cd05233">
    <property type="entry name" value="SDR_c"/>
    <property type="match status" value="1"/>
</dbReference>
<dbReference type="InterPro" id="IPR050259">
    <property type="entry name" value="SDR"/>
</dbReference>
<dbReference type="Proteomes" id="UP000075515">
    <property type="component" value="Unassembled WGS sequence"/>
</dbReference>
<dbReference type="SUPFAM" id="SSF51735">
    <property type="entry name" value="NAD(P)-binding Rossmann-fold domains"/>
    <property type="match status" value="1"/>
</dbReference>
<dbReference type="PROSITE" id="PS00061">
    <property type="entry name" value="ADH_SHORT"/>
    <property type="match status" value="1"/>
</dbReference>
<dbReference type="PANTHER" id="PTHR42879:SF2">
    <property type="entry name" value="3-OXOACYL-[ACYL-CARRIER-PROTEIN] REDUCTASE FABG"/>
    <property type="match status" value="1"/>
</dbReference>
<dbReference type="InterPro" id="IPR020904">
    <property type="entry name" value="Sc_DH/Rdtase_CS"/>
</dbReference>
<dbReference type="InterPro" id="IPR036291">
    <property type="entry name" value="NAD(P)-bd_dom_sf"/>
</dbReference>
<dbReference type="InterPro" id="IPR057326">
    <property type="entry name" value="KR_dom"/>
</dbReference>
<comment type="similarity">
    <text evidence="1">Belongs to the short-chain dehydrogenases/reductases (SDR) family.</text>
</comment>
<evidence type="ECO:0000313" key="5">
    <source>
        <dbReference type="Proteomes" id="UP000075515"/>
    </source>
</evidence>
<dbReference type="EMBL" id="JEMC01004150">
    <property type="protein sequence ID" value="KYF75377.1"/>
    <property type="molecule type" value="Genomic_DNA"/>
</dbReference>
<dbReference type="PANTHER" id="PTHR42879">
    <property type="entry name" value="3-OXOACYL-(ACYL-CARRIER-PROTEIN) REDUCTASE"/>
    <property type="match status" value="1"/>
</dbReference>
<protein>
    <recommendedName>
        <fullName evidence="3">Ketoreductase domain-containing protein</fullName>
    </recommendedName>
</protein>
<reference evidence="4 5" key="1">
    <citation type="submission" date="2014-02" db="EMBL/GenBank/DDBJ databases">
        <title>The small core and large imbalanced accessory genome model reveals a collaborative survival strategy of Sorangium cellulosum strains in nature.</title>
        <authorList>
            <person name="Han K."/>
            <person name="Peng R."/>
            <person name="Blom J."/>
            <person name="Li Y.-Z."/>
        </authorList>
    </citation>
    <scope>NUCLEOTIDE SEQUENCE [LARGE SCALE GENOMIC DNA]</scope>
    <source>
        <strain evidence="4 5">So0149</strain>
    </source>
</reference>
<evidence type="ECO:0000256" key="2">
    <source>
        <dbReference type="ARBA" id="ARBA00023002"/>
    </source>
</evidence>
<organism evidence="4 5">
    <name type="scientific">Sorangium cellulosum</name>
    <name type="common">Polyangium cellulosum</name>
    <dbReference type="NCBI Taxonomy" id="56"/>
    <lineage>
        <taxon>Bacteria</taxon>
        <taxon>Pseudomonadati</taxon>
        <taxon>Myxococcota</taxon>
        <taxon>Polyangia</taxon>
        <taxon>Polyangiales</taxon>
        <taxon>Polyangiaceae</taxon>
        <taxon>Sorangium</taxon>
    </lineage>
</organism>
<feature type="domain" description="Ketoreductase" evidence="3">
    <location>
        <begin position="8"/>
        <end position="198"/>
    </location>
</feature>
<evidence type="ECO:0000313" key="4">
    <source>
        <dbReference type="EMBL" id="KYF75377.1"/>
    </source>
</evidence>
<dbReference type="InterPro" id="IPR002347">
    <property type="entry name" value="SDR_fam"/>
</dbReference>
<name>A0A150R548_SORCE</name>
<comment type="caution">
    <text evidence="4">The sequence shown here is derived from an EMBL/GenBank/DDBJ whole genome shotgun (WGS) entry which is preliminary data.</text>
</comment>
<dbReference type="FunFam" id="3.40.50.720:FF:000173">
    <property type="entry name" value="3-oxoacyl-[acyl-carrier protein] reductase"/>
    <property type="match status" value="1"/>
</dbReference>
<dbReference type="Gene3D" id="3.40.50.720">
    <property type="entry name" value="NAD(P)-binding Rossmann-like Domain"/>
    <property type="match status" value="1"/>
</dbReference>
<evidence type="ECO:0000256" key="1">
    <source>
        <dbReference type="ARBA" id="ARBA00006484"/>
    </source>
</evidence>
<dbReference type="PRINTS" id="PR00081">
    <property type="entry name" value="GDHRDH"/>
</dbReference>
<accession>A0A150R548</accession>
<sequence length="256" mass="26806">MKLGLENRAALVTGGSQGIGKEVALQLAAEGARVALTYRSEREKAAEVVQAIERRGGEALALELDLGSLESVKAAVAATVARFGQIDVLVNNAVRWSERLPWEAPRFEDIPLEEWQGTLHDNVDGAFAAIQAAVPSMRARGWGRIVNVSSGVALDGVVGAGPYAAAKSALHGLTAVLARELGPHGILTNVVVPGLTVTDRMSARASPDMLAQRGKAYPVGRLLRPEEVASTIVFLCSAANTAVTGEIIRASGGRPM</sequence>
<gene>
    <name evidence="4" type="ORF">BE18_12605</name>
</gene>
<dbReference type="SMART" id="SM00822">
    <property type="entry name" value="PKS_KR"/>
    <property type="match status" value="1"/>
</dbReference>